<sequence length="441" mass="49502">MSFTIKDIKVTYNAINEKNTFTSGDFISGQVTVEVAKTAEIQSLLVKAKGKANVMWTERHGQTTVVYHDKEKYFSLEQFLIREGQNKDSNVIPPGTHVYPFTFQIPQQNMPASFKGSVGKVVYSLETKLSRSMRVSNKAKTEFAYVPKPDLTIPDLMLPQYGTKDKKMRVFTSGSVSISTNMEKMGYYLGEGLKVMAEVHNNSSRAVKLKYSFYVKHSFFARGRRRVHTHEILKEQGEPIEPSTQRNVTRVLNIPPDIMTSILNCRILKVEYRLRVYLDVPYASDPEIKFPVVILPLGPDMSNMVPPNPDMNMMPPPPPYSEVGFGPYYGPNQPGWNSSPYPAPPSINPYQNTSEQWRCGLSDLPTHSRRVPMTTVQACRQLPAFTGLGCHDDSPLDSPHVSGRGIQLTNPLPVGELQGKGTAADLRDQNLKRTTLQSLQL</sequence>
<dbReference type="RefSeq" id="XP_030647694.1">
    <property type="nucleotide sequence ID" value="XM_030791834.1"/>
</dbReference>
<dbReference type="GO" id="GO:0005886">
    <property type="term" value="C:plasma membrane"/>
    <property type="evidence" value="ECO:0007669"/>
    <property type="project" value="TreeGrafter"/>
</dbReference>
<dbReference type="InterPro" id="IPR011022">
    <property type="entry name" value="Arrestin_C-like"/>
</dbReference>
<gene>
    <name evidence="4" type="primary">LOC115827939</name>
</gene>
<dbReference type="Pfam" id="PF02752">
    <property type="entry name" value="Arrestin_C"/>
    <property type="match status" value="1"/>
</dbReference>
<organism evidence="3 4">
    <name type="scientific">Chanos chanos</name>
    <name type="common">Milkfish</name>
    <name type="synonym">Mugil chanos</name>
    <dbReference type="NCBI Taxonomy" id="29144"/>
    <lineage>
        <taxon>Eukaryota</taxon>
        <taxon>Metazoa</taxon>
        <taxon>Chordata</taxon>
        <taxon>Craniata</taxon>
        <taxon>Vertebrata</taxon>
        <taxon>Euteleostomi</taxon>
        <taxon>Actinopterygii</taxon>
        <taxon>Neopterygii</taxon>
        <taxon>Teleostei</taxon>
        <taxon>Ostariophysi</taxon>
        <taxon>Gonorynchiformes</taxon>
        <taxon>Chanidae</taxon>
        <taxon>Chanos</taxon>
    </lineage>
</organism>
<evidence type="ECO:0000256" key="1">
    <source>
        <dbReference type="ARBA" id="ARBA00005298"/>
    </source>
</evidence>
<dbReference type="PANTHER" id="PTHR11188:SF135">
    <property type="entry name" value="ARRESTIN DOMAIN CONTAINING 3-LIKE-RELATED"/>
    <property type="match status" value="1"/>
</dbReference>
<dbReference type="Proteomes" id="UP000504632">
    <property type="component" value="Chromosome 14"/>
</dbReference>
<evidence type="ECO:0000259" key="2">
    <source>
        <dbReference type="SMART" id="SM01017"/>
    </source>
</evidence>
<evidence type="ECO:0000313" key="3">
    <source>
        <dbReference type="Proteomes" id="UP000504632"/>
    </source>
</evidence>
<accession>A0A6J2WTW7</accession>
<dbReference type="GeneID" id="115827939"/>
<comment type="similarity">
    <text evidence="1">Belongs to the arrestin family.</text>
</comment>
<dbReference type="GO" id="GO:0007399">
    <property type="term" value="P:nervous system development"/>
    <property type="evidence" value="ECO:0007669"/>
    <property type="project" value="UniProtKB-ARBA"/>
</dbReference>
<dbReference type="PANTHER" id="PTHR11188">
    <property type="entry name" value="ARRESTIN DOMAIN CONTAINING PROTEIN"/>
    <property type="match status" value="1"/>
</dbReference>
<dbReference type="InterPro" id="IPR050357">
    <property type="entry name" value="Arrestin_domain-protein"/>
</dbReference>
<name>A0A6J2WTW7_CHACN</name>
<dbReference type="InParanoid" id="A0A6J2WTW7"/>
<dbReference type="Pfam" id="PF00339">
    <property type="entry name" value="Arrestin_N"/>
    <property type="match status" value="1"/>
</dbReference>
<protein>
    <submittedName>
        <fullName evidence="4">Arrestin domain-containing protein 3-like</fullName>
    </submittedName>
</protein>
<dbReference type="OrthoDB" id="2333384at2759"/>
<feature type="domain" description="Arrestin C-terminal-like" evidence="2">
    <location>
        <begin position="172"/>
        <end position="299"/>
    </location>
</feature>
<evidence type="ECO:0000313" key="4">
    <source>
        <dbReference type="RefSeq" id="XP_030647694.1"/>
    </source>
</evidence>
<dbReference type="SMART" id="SM01017">
    <property type="entry name" value="Arrestin_C"/>
    <property type="match status" value="1"/>
</dbReference>
<dbReference type="AlphaFoldDB" id="A0A6J2WTW7"/>
<dbReference type="InterPro" id="IPR014752">
    <property type="entry name" value="Arrestin-like_C"/>
</dbReference>
<dbReference type="SUPFAM" id="SSF81296">
    <property type="entry name" value="E set domains"/>
    <property type="match status" value="2"/>
</dbReference>
<dbReference type="GO" id="GO:0015031">
    <property type="term" value="P:protein transport"/>
    <property type="evidence" value="ECO:0007669"/>
    <property type="project" value="TreeGrafter"/>
</dbReference>
<reference evidence="4" key="1">
    <citation type="submission" date="2025-08" db="UniProtKB">
        <authorList>
            <consortium name="RefSeq"/>
        </authorList>
    </citation>
    <scope>IDENTIFICATION</scope>
</reference>
<dbReference type="InterPro" id="IPR011021">
    <property type="entry name" value="Arrestin-like_N"/>
</dbReference>
<dbReference type="GO" id="GO:0005737">
    <property type="term" value="C:cytoplasm"/>
    <property type="evidence" value="ECO:0007669"/>
    <property type="project" value="TreeGrafter"/>
</dbReference>
<proteinExistence type="inferred from homology"/>
<keyword evidence="3" id="KW-1185">Reference proteome</keyword>
<dbReference type="InterPro" id="IPR014756">
    <property type="entry name" value="Ig_E-set"/>
</dbReference>
<dbReference type="Gene3D" id="2.60.40.640">
    <property type="match status" value="2"/>
</dbReference>